<evidence type="ECO:0000313" key="1">
    <source>
        <dbReference type="EMBL" id="MDD1795891.1"/>
    </source>
</evidence>
<dbReference type="RefSeq" id="WP_274166656.1">
    <property type="nucleotide sequence ID" value="NZ_JAJUBC010000036.1"/>
</dbReference>
<comment type="caution">
    <text evidence="1">The sequence shown here is derived from an EMBL/GenBank/DDBJ whole genome shotgun (WGS) entry which is preliminary data.</text>
</comment>
<protein>
    <submittedName>
        <fullName evidence="1">Uncharacterized protein</fullName>
    </submittedName>
</protein>
<name>A0ABT5R6J8_9GAMM</name>
<evidence type="ECO:0000313" key="2">
    <source>
        <dbReference type="Proteomes" id="UP001149400"/>
    </source>
</evidence>
<organism evidence="1 2">
    <name type="scientific">Enterovibrio gelatinilyticus</name>
    <dbReference type="NCBI Taxonomy" id="2899819"/>
    <lineage>
        <taxon>Bacteria</taxon>
        <taxon>Pseudomonadati</taxon>
        <taxon>Pseudomonadota</taxon>
        <taxon>Gammaproteobacteria</taxon>
        <taxon>Vibrionales</taxon>
        <taxon>Vibrionaceae</taxon>
        <taxon>Enterovibrio</taxon>
    </lineage>
</organism>
<accession>A0ABT5R6J8</accession>
<dbReference type="Proteomes" id="UP001149400">
    <property type="component" value="Unassembled WGS sequence"/>
</dbReference>
<gene>
    <name evidence="1" type="ORF">LRP50_22490</name>
</gene>
<reference evidence="1" key="1">
    <citation type="submission" date="2021-12" db="EMBL/GenBank/DDBJ databases">
        <title>Enterovibrio ZSDZ35 sp. nov. and Enterovibrio ZSDZ42 sp. nov., isolated from coastal seawater in Qingdao.</title>
        <authorList>
            <person name="Zhang P."/>
        </authorList>
    </citation>
    <scope>NUCLEOTIDE SEQUENCE</scope>
    <source>
        <strain evidence="1">ZSDZ42</strain>
    </source>
</reference>
<sequence length="93" mass="10699">MHIASSIYPDLFTSSQQQSLQLLLNGCSHRQEFKQLLRNLHNEEANPNARLWSLLRYADPEQREGLFALLEAIGSGKGIEQIFTPDFLNEMMH</sequence>
<dbReference type="EMBL" id="JAJUBC010000036">
    <property type="protein sequence ID" value="MDD1795891.1"/>
    <property type="molecule type" value="Genomic_DNA"/>
</dbReference>
<proteinExistence type="predicted"/>
<keyword evidence="2" id="KW-1185">Reference proteome</keyword>